<evidence type="ECO:0000313" key="1">
    <source>
        <dbReference type="EMBL" id="GAI83238.1"/>
    </source>
</evidence>
<name>X1RRE9_9ZZZZ</name>
<comment type="caution">
    <text evidence="1">The sequence shown here is derived from an EMBL/GenBank/DDBJ whole genome shotgun (WGS) entry which is preliminary data.</text>
</comment>
<sequence length="30" mass="3129">MVAIIAGAVLTIAVTLGYLKAEKDIDVARL</sequence>
<organism evidence="1">
    <name type="scientific">marine sediment metagenome</name>
    <dbReference type="NCBI Taxonomy" id="412755"/>
    <lineage>
        <taxon>unclassified sequences</taxon>
        <taxon>metagenomes</taxon>
        <taxon>ecological metagenomes</taxon>
    </lineage>
</organism>
<feature type="non-terminal residue" evidence="1">
    <location>
        <position position="30"/>
    </location>
</feature>
<gene>
    <name evidence="1" type="ORF">S12H4_17107</name>
</gene>
<proteinExistence type="predicted"/>
<protein>
    <submittedName>
        <fullName evidence="1">Uncharacterized protein</fullName>
    </submittedName>
</protein>
<reference evidence="1" key="1">
    <citation type="journal article" date="2014" name="Front. Microbiol.">
        <title>High frequency of phylogenetically diverse reductive dehalogenase-homologous genes in deep subseafloor sedimentary metagenomes.</title>
        <authorList>
            <person name="Kawai M."/>
            <person name="Futagami T."/>
            <person name="Toyoda A."/>
            <person name="Takaki Y."/>
            <person name="Nishi S."/>
            <person name="Hori S."/>
            <person name="Arai W."/>
            <person name="Tsubouchi T."/>
            <person name="Morono Y."/>
            <person name="Uchiyama I."/>
            <person name="Ito T."/>
            <person name="Fujiyama A."/>
            <person name="Inagaki F."/>
            <person name="Takami H."/>
        </authorList>
    </citation>
    <scope>NUCLEOTIDE SEQUENCE</scope>
    <source>
        <strain evidence="1">Expedition CK06-06</strain>
    </source>
</reference>
<dbReference type="EMBL" id="BARW01008329">
    <property type="protein sequence ID" value="GAI83238.1"/>
    <property type="molecule type" value="Genomic_DNA"/>
</dbReference>
<dbReference type="AlphaFoldDB" id="X1RRE9"/>
<accession>X1RRE9</accession>